<gene>
    <name evidence="5" type="ORF">JOF47_001724</name>
</gene>
<dbReference type="InterPro" id="IPR001296">
    <property type="entry name" value="Glyco_trans_1"/>
</dbReference>
<feature type="domain" description="Glycosyltransferase subfamily 4-like N-terminal" evidence="4">
    <location>
        <begin position="19"/>
        <end position="159"/>
    </location>
</feature>
<organism evidence="5 6">
    <name type="scientific">Paeniglutamicibacter kerguelensis</name>
    <dbReference type="NCBI Taxonomy" id="254788"/>
    <lineage>
        <taxon>Bacteria</taxon>
        <taxon>Bacillati</taxon>
        <taxon>Actinomycetota</taxon>
        <taxon>Actinomycetes</taxon>
        <taxon>Micrococcales</taxon>
        <taxon>Micrococcaceae</taxon>
        <taxon>Paeniglutamicibacter</taxon>
    </lineage>
</organism>
<dbReference type="PANTHER" id="PTHR12526">
    <property type="entry name" value="GLYCOSYLTRANSFERASE"/>
    <property type="match status" value="1"/>
</dbReference>
<name>A0ABS4XDC0_9MICC</name>
<keyword evidence="1" id="KW-0328">Glycosyltransferase</keyword>
<dbReference type="RefSeq" id="WP_209997160.1">
    <property type="nucleotide sequence ID" value="NZ_BAAAJY010000019.1"/>
</dbReference>
<dbReference type="Proteomes" id="UP001296993">
    <property type="component" value="Unassembled WGS sequence"/>
</dbReference>
<evidence type="ECO:0000313" key="6">
    <source>
        <dbReference type="Proteomes" id="UP001296993"/>
    </source>
</evidence>
<keyword evidence="6" id="KW-1185">Reference proteome</keyword>
<dbReference type="InterPro" id="IPR028098">
    <property type="entry name" value="Glyco_trans_4-like_N"/>
</dbReference>
<comment type="caution">
    <text evidence="5">The sequence shown here is derived from an EMBL/GenBank/DDBJ whole genome shotgun (WGS) entry which is preliminary data.</text>
</comment>
<evidence type="ECO:0000259" key="4">
    <source>
        <dbReference type="Pfam" id="PF13439"/>
    </source>
</evidence>
<evidence type="ECO:0000256" key="1">
    <source>
        <dbReference type="ARBA" id="ARBA00022676"/>
    </source>
</evidence>
<keyword evidence="2" id="KW-0808">Transferase</keyword>
<dbReference type="Pfam" id="PF13439">
    <property type="entry name" value="Glyco_transf_4"/>
    <property type="match status" value="1"/>
</dbReference>
<feature type="domain" description="Glycosyl transferase family 1" evidence="3">
    <location>
        <begin position="170"/>
        <end position="289"/>
    </location>
</feature>
<accession>A0ABS4XDC0</accession>
<evidence type="ECO:0000259" key="3">
    <source>
        <dbReference type="Pfam" id="PF00534"/>
    </source>
</evidence>
<dbReference type="PANTHER" id="PTHR12526:SF595">
    <property type="entry name" value="BLL5217 PROTEIN"/>
    <property type="match status" value="1"/>
</dbReference>
<proteinExistence type="predicted"/>
<dbReference type="SUPFAM" id="SSF53756">
    <property type="entry name" value="UDP-Glycosyltransferase/glycogen phosphorylase"/>
    <property type="match status" value="1"/>
</dbReference>
<sequence>MRIGLVAPPWIPVPPPADGGIEATVDTLARGLAAAGHEVLLAASADSTCPVDKIAGLPVGDPGSPGSCVDELRHSILAYGSMGDVDLIHDHTLAGALYRHRPGNTPVVVTAHGPFDAKLGEVYRDIARDASVIAISHHQASTAPASVVDRVIHHGIDTSTVPTGTGDGGYACFLGRMHPSKGLFQAIGVALLAQVPLRIAAKMHSREEHEYFSAVIKPLLGPQVEYVGELNTTDKYILLGGAVALLNPIQWSEPFGMIMIEALATGTPMLSTRRGSAPEIVRDGITGYLRTGLQGLAQALSAAEALDRRACRVSAEELFSADAMVANHLGFYEELVGGPGMGSSAVRESLPAEGLRVGGPSF</sequence>
<evidence type="ECO:0000313" key="5">
    <source>
        <dbReference type="EMBL" id="MBP2386213.1"/>
    </source>
</evidence>
<protein>
    <submittedName>
        <fullName evidence="5">Glycosyltransferase involved in cell wall biosynthesis</fullName>
    </submittedName>
</protein>
<dbReference type="EMBL" id="JAGIOF010000001">
    <property type="protein sequence ID" value="MBP2386213.1"/>
    <property type="molecule type" value="Genomic_DNA"/>
</dbReference>
<dbReference type="Pfam" id="PF00534">
    <property type="entry name" value="Glycos_transf_1"/>
    <property type="match status" value="1"/>
</dbReference>
<evidence type="ECO:0000256" key="2">
    <source>
        <dbReference type="ARBA" id="ARBA00022679"/>
    </source>
</evidence>
<reference evidence="5 6" key="1">
    <citation type="submission" date="2021-03" db="EMBL/GenBank/DDBJ databases">
        <title>Sequencing the genomes of 1000 actinobacteria strains.</title>
        <authorList>
            <person name="Klenk H.-P."/>
        </authorList>
    </citation>
    <scope>NUCLEOTIDE SEQUENCE [LARGE SCALE GENOMIC DNA]</scope>
    <source>
        <strain evidence="5 6">DSM 15797</strain>
    </source>
</reference>
<dbReference type="Gene3D" id="3.40.50.2000">
    <property type="entry name" value="Glycogen Phosphorylase B"/>
    <property type="match status" value="2"/>
</dbReference>